<accession>A0AAW8HSZ6</accession>
<name>A0AAW8HSZ6_PLUGE</name>
<reference evidence="1" key="1">
    <citation type="submission" date="2023-08" db="EMBL/GenBank/DDBJ databases">
        <title>WGS of pathogenic bacterial species, Los Angeles County Public Health Laboratories.</title>
        <authorList>
            <person name="Garrigues J.M."/>
            <person name="Green N.M."/>
        </authorList>
    </citation>
    <scope>NUCLEOTIDE SEQUENCE</scope>
    <source>
        <strain evidence="1">LACPHL-BACT-2023-00068</strain>
    </source>
</reference>
<protein>
    <submittedName>
        <fullName evidence="1">Type I-E CRISPR-associated protein Cse1/CasA</fullName>
    </submittedName>
</protein>
<sequence length="520" mass="58501">MDLISEKWLPVTLSSGKKTKISLSELIDDTVIDLAWPRSDFQGAAWQMLIGVMQCAVPPEDESDWKRVWKKGFADGQWEKGLSAISTALRFGPQKPSFLQSFDALDSDSSSISGLLIDAPGGNTLKLNKDHFVKRGSVEGICPHCAVMALYTVQTNSPAGGAGYRVGMRGGGPMTTLIVPENEGSVPLWKKLWLNVTCDSLPEPSKYPLIFPWLAPTVTSDKAGKVVTPENAHPLQAYWGMPRRIELDFAATRAGRCDLCGEHSDALLTQMRGKNYGVQYDSWLHPLSPYRKVKKDPSAPWLALKGQPGGLGYKDWLSLLLENEDNFYSMQPAKVVREARSLRGNRLWCFAYDMDNAKARCWYQHRVPLITTEEPDRFTALASRAIGLASDALFCLKKALKSAMFDAPSEAKADFSMTEVAFWQETEHLFLRLIHRLADDPLLQAPEARAACRQWSRALHHYIVNVFDRSILNSTEGDEKVLMRQLAARQQLDGDYRKLKTRKEWLLRAEEEKETQHDKQ</sequence>
<gene>
    <name evidence="1" type="primary">casA</name>
    <name evidence="1" type="ORF">RBJ30_21000</name>
</gene>
<dbReference type="AlphaFoldDB" id="A0AAW8HSZ6"/>
<dbReference type="RefSeq" id="WP_048253371.1">
    <property type="nucleotide sequence ID" value="NZ_CBCSIS010000006.1"/>
</dbReference>
<evidence type="ECO:0000313" key="2">
    <source>
        <dbReference type="Proteomes" id="UP001236270"/>
    </source>
</evidence>
<dbReference type="Proteomes" id="UP001236270">
    <property type="component" value="Unassembled WGS sequence"/>
</dbReference>
<dbReference type="EMBL" id="JAVDNV010000018">
    <property type="protein sequence ID" value="MDQ2311550.1"/>
    <property type="molecule type" value="Genomic_DNA"/>
</dbReference>
<dbReference type="InterPro" id="IPR013381">
    <property type="entry name" value="CRISPR-assoc_prot_Cse1"/>
</dbReference>
<dbReference type="CDD" id="cd09669">
    <property type="entry name" value="Cse1_I-E"/>
    <property type="match status" value="1"/>
</dbReference>
<comment type="caution">
    <text evidence="1">The sequence shown here is derived from an EMBL/GenBank/DDBJ whole genome shotgun (WGS) entry which is preliminary data.</text>
</comment>
<dbReference type="Pfam" id="PF09481">
    <property type="entry name" value="CRISPR_Cse1"/>
    <property type="match status" value="1"/>
</dbReference>
<organism evidence="1 2">
    <name type="scientific">Pluralibacter gergoviae</name>
    <name type="common">Enterobacter gergoviae</name>
    <dbReference type="NCBI Taxonomy" id="61647"/>
    <lineage>
        <taxon>Bacteria</taxon>
        <taxon>Pseudomonadati</taxon>
        <taxon>Pseudomonadota</taxon>
        <taxon>Gammaproteobacteria</taxon>
        <taxon>Enterobacterales</taxon>
        <taxon>Enterobacteriaceae</taxon>
        <taxon>Pluralibacter</taxon>
    </lineage>
</organism>
<dbReference type="GeneID" id="61386505"/>
<evidence type="ECO:0000313" key="1">
    <source>
        <dbReference type="EMBL" id="MDQ2311550.1"/>
    </source>
</evidence>
<proteinExistence type="predicted"/>
<dbReference type="NCBIfam" id="TIGR02547">
    <property type="entry name" value="casA_cse1"/>
    <property type="match status" value="1"/>
</dbReference>